<feature type="compositionally biased region" description="Polar residues" evidence="1">
    <location>
        <begin position="187"/>
        <end position="203"/>
    </location>
</feature>
<dbReference type="OrthoDB" id="2422904at2759"/>
<keyword evidence="4" id="KW-1185">Reference proteome</keyword>
<accession>A0A9P6UCM8</accession>
<evidence type="ECO:0000256" key="1">
    <source>
        <dbReference type="SAM" id="MobiDB-lite"/>
    </source>
</evidence>
<feature type="compositionally biased region" description="Low complexity" evidence="1">
    <location>
        <begin position="424"/>
        <end position="441"/>
    </location>
</feature>
<feature type="region of interest" description="Disordered" evidence="1">
    <location>
        <begin position="117"/>
        <end position="471"/>
    </location>
</feature>
<feature type="compositionally biased region" description="Basic and acidic residues" evidence="1">
    <location>
        <begin position="211"/>
        <end position="230"/>
    </location>
</feature>
<evidence type="ECO:0000313" key="3">
    <source>
        <dbReference type="EMBL" id="KAG0269518.1"/>
    </source>
</evidence>
<dbReference type="AlphaFoldDB" id="A0A9P6UCM8"/>
<feature type="compositionally biased region" description="Low complexity" evidence="1">
    <location>
        <begin position="302"/>
        <end position="327"/>
    </location>
</feature>
<gene>
    <name evidence="3" type="ORF">DFQ27_003206</name>
</gene>
<dbReference type="Gene3D" id="1.10.720.30">
    <property type="entry name" value="SAP domain"/>
    <property type="match status" value="1"/>
</dbReference>
<organism evidence="3 4">
    <name type="scientific">Actinomortierella ambigua</name>
    <dbReference type="NCBI Taxonomy" id="1343610"/>
    <lineage>
        <taxon>Eukaryota</taxon>
        <taxon>Fungi</taxon>
        <taxon>Fungi incertae sedis</taxon>
        <taxon>Mucoromycota</taxon>
        <taxon>Mortierellomycotina</taxon>
        <taxon>Mortierellomycetes</taxon>
        <taxon>Mortierellales</taxon>
        <taxon>Mortierellaceae</taxon>
        <taxon>Actinomortierella</taxon>
    </lineage>
</organism>
<feature type="compositionally biased region" description="Polar residues" evidence="1">
    <location>
        <begin position="34"/>
        <end position="45"/>
    </location>
</feature>
<name>A0A9P6UCM8_9FUNG</name>
<evidence type="ECO:0000313" key="4">
    <source>
        <dbReference type="Proteomes" id="UP000807716"/>
    </source>
</evidence>
<dbReference type="EMBL" id="JAAAJB010000023">
    <property type="protein sequence ID" value="KAG0269518.1"/>
    <property type="molecule type" value="Genomic_DNA"/>
</dbReference>
<protein>
    <recommendedName>
        <fullName evidence="2">SAP domain-containing protein</fullName>
    </recommendedName>
</protein>
<feature type="domain" description="SAP" evidence="2">
    <location>
        <begin position="3"/>
        <end position="37"/>
    </location>
</feature>
<sequence length="471" mass="50039">MDYNTLSRLKLQSLCVKNGLNASGKNEDLIQRLQAHSSQSSNDNTRTQDDTKATTSTAVSIGNSRSRRAGSRAGVTVEIVTQLEVSVKEEQHDDHGVQHGDRPQGLEVATPIKQEEGAPTALVREPLVSPQVKQEATHPGEVENPFLVKSEEQELTVKRESMEPEIKEEEEIQSRRALQAFWESRSKAGQMSSTHTIRDTQPPSKVIGKRARSDTVGDSDGRDERSHSIDSGDASTVGSRSLSPSDPLPRSGTVRKLIGRFATGSSTTPEPVGSPSASKRQRIEPHRAPPSSPSATRVARFGSAASSTFSSASSTPATSGAGGVTASPKPKVSRREAAAEAARKVIRVPTVKKESAQESSASTLATTPPPPTTPRKGATTPKRRAPSTEDHPGLETPTKRTYTGTGRGPTAETINRLATPKNKSLSTKRAAVSSSSTSAPTNVPGPSTLTRPRAPILSTASRAAQRARRGN</sequence>
<reference evidence="3" key="1">
    <citation type="journal article" date="2020" name="Fungal Divers.">
        <title>Resolving the Mortierellaceae phylogeny through synthesis of multi-gene phylogenetics and phylogenomics.</title>
        <authorList>
            <person name="Vandepol N."/>
            <person name="Liber J."/>
            <person name="Desiro A."/>
            <person name="Na H."/>
            <person name="Kennedy M."/>
            <person name="Barry K."/>
            <person name="Grigoriev I.V."/>
            <person name="Miller A.N."/>
            <person name="O'Donnell K."/>
            <person name="Stajich J.E."/>
            <person name="Bonito G."/>
        </authorList>
    </citation>
    <scope>NUCLEOTIDE SEQUENCE</scope>
    <source>
        <strain evidence="3">BC1065</strain>
    </source>
</reference>
<dbReference type="Proteomes" id="UP000807716">
    <property type="component" value="Unassembled WGS sequence"/>
</dbReference>
<dbReference type="InterPro" id="IPR036361">
    <property type="entry name" value="SAP_dom_sf"/>
</dbReference>
<dbReference type="SUPFAM" id="SSF68906">
    <property type="entry name" value="SAP domain"/>
    <property type="match status" value="1"/>
</dbReference>
<comment type="caution">
    <text evidence="3">The sequence shown here is derived from an EMBL/GenBank/DDBJ whole genome shotgun (WGS) entry which is preliminary data.</text>
</comment>
<feature type="region of interest" description="Disordered" evidence="1">
    <location>
        <begin position="34"/>
        <end position="73"/>
    </location>
</feature>
<feature type="compositionally biased region" description="Basic and acidic residues" evidence="1">
    <location>
        <begin position="149"/>
        <end position="165"/>
    </location>
</feature>
<dbReference type="PROSITE" id="PS50800">
    <property type="entry name" value="SAP"/>
    <property type="match status" value="1"/>
</dbReference>
<evidence type="ECO:0000259" key="2">
    <source>
        <dbReference type="PROSITE" id="PS50800"/>
    </source>
</evidence>
<feature type="compositionally biased region" description="Polar residues" evidence="1">
    <location>
        <begin position="53"/>
        <end position="63"/>
    </location>
</feature>
<feature type="compositionally biased region" description="Basic and acidic residues" evidence="1">
    <location>
        <begin position="333"/>
        <end position="343"/>
    </location>
</feature>
<dbReference type="Pfam" id="PF02037">
    <property type="entry name" value="SAP"/>
    <property type="match status" value="1"/>
</dbReference>
<proteinExistence type="predicted"/>
<feature type="compositionally biased region" description="Low complexity" evidence="1">
    <location>
        <begin position="239"/>
        <end position="251"/>
    </location>
</feature>
<dbReference type="InterPro" id="IPR003034">
    <property type="entry name" value="SAP_dom"/>
</dbReference>